<dbReference type="Gene3D" id="1.10.10.10">
    <property type="entry name" value="Winged helix-like DNA-binding domain superfamily/Winged helix DNA-binding domain"/>
    <property type="match status" value="1"/>
</dbReference>
<dbReference type="Pfam" id="PF09339">
    <property type="entry name" value="HTH_IclR"/>
    <property type="match status" value="1"/>
</dbReference>
<dbReference type="InterPro" id="IPR036390">
    <property type="entry name" value="WH_DNA-bd_sf"/>
</dbReference>
<evidence type="ECO:0000259" key="4">
    <source>
        <dbReference type="PROSITE" id="PS51077"/>
    </source>
</evidence>
<dbReference type="Gene3D" id="3.30.450.40">
    <property type="match status" value="1"/>
</dbReference>
<keyword evidence="7" id="KW-1185">Reference proteome</keyword>
<dbReference type="GO" id="GO:0045892">
    <property type="term" value="P:negative regulation of DNA-templated transcription"/>
    <property type="evidence" value="ECO:0007669"/>
    <property type="project" value="TreeGrafter"/>
</dbReference>
<evidence type="ECO:0000313" key="6">
    <source>
        <dbReference type="EMBL" id="BAF86762.1"/>
    </source>
</evidence>
<dbReference type="HOGENOM" id="CLU_062618_6_3_5"/>
<protein>
    <submittedName>
        <fullName evidence="6">Transcriptional regulator</fullName>
    </submittedName>
</protein>
<name>A8IQB6_AZOC5</name>
<dbReference type="PROSITE" id="PS51078">
    <property type="entry name" value="ICLR_ED"/>
    <property type="match status" value="1"/>
</dbReference>
<keyword evidence="1" id="KW-0805">Transcription regulation</keyword>
<evidence type="ECO:0000256" key="1">
    <source>
        <dbReference type="ARBA" id="ARBA00023015"/>
    </source>
</evidence>
<dbReference type="eggNOG" id="COG1414">
    <property type="taxonomic scope" value="Bacteria"/>
</dbReference>
<dbReference type="AlphaFoldDB" id="A8IQB6"/>
<dbReference type="STRING" id="438753.AZC_0764"/>
<dbReference type="EMBL" id="AP009384">
    <property type="protein sequence ID" value="BAF86762.1"/>
    <property type="molecule type" value="Genomic_DNA"/>
</dbReference>
<dbReference type="InterPro" id="IPR005471">
    <property type="entry name" value="Tscrpt_reg_IclR_N"/>
</dbReference>
<reference evidence="7" key="2">
    <citation type="submission" date="2007-04" db="EMBL/GenBank/DDBJ databases">
        <title>Complete genome sequence of the nitrogen-fixing bacterium Azorhizobium caulinodans ORS571.</title>
        <authorList>
            <person name="Lee K.B."/>
            <person name="Backer P.D."/>
            <person name="Aono T."/>
            <person name="Liu C.T."/>
            <person name="Suzuki S."/>
            <person name="Suzuki T."/>
            <person name="Kaneko T."/>
            <person name="Yamada M."/>
            <person name="Tabata S."/>
            <person name="Kupfer D.M."/>
            <person name="Najar F.Z."/>
            <person name="Wiley G.B."/>
            <person name="Roe B."/>
            <person name="Binnewies T."/>
            <person name="Ussery D."/>
            <person name="Vereecke D."/>
            <person name="Gevers D."/>
            <person name="Holsters M."/>
            <person name="Oyaizu H."/>
        </authorList>
    </citation>
    <scope>NUCLEOTIDE SEQUENCE [LARGE SCALE GENOMIC DNA]</scope>
    <source>
        <strain evidence="7">ATCC 43989 / DSM 5975 / JCM 20966 / LMG 6465 / NBRC 14845 / NCIMB 13405 / ORS 571</strain>
    </source>
</reference>
<dbReference type="KEGG" id="azc:AZC_0764"/>
<dbReference type="PANTHER" id="PTHR30136:SF24">
    <property type="entry name" value="HTH-TYPE TRANSCRIPTIONAL REPRESSOR ALLR"/>
    <property type="match status" value="1"/>
</dbReference>
<reference evidence="6 7" key="3">
    <citation type="journal article" date="2008" name="BMC Genomics">
        <title>The genome of the versatile nitrogen fixer Azorhizobium caulinodans ORS571.</title>
        <authorList>
            <person name="Lee KB."/>
            <person name="Backer P.D."/>
            <person name="Aono T."/>
            <person name="Liu CT."/>
            <person name="Suzuki S."/>
            <person name="Suzuki T."/>
            <person name="Kaneko T."/>
            <person name="Yamada M."/>
            <person name="Tabata S."/>
            <person name="Kupfer D.M."/>
            <person name="Najar F.Z."/>
            <person name="Wiley G.B."/>
            <person name="Roe B."/>
            <person name="Binnewies T.T."/>
            <person name="Ussery D.W."/>
            <person name="D'Haeze W."/>
            <person name="Herder J.D."/>
            <person name="Gevers D."/>
            <person name="Vereecke D."/>
            <person name="Holsters M."/>
            <person name="Oyaizu H."/>
        </authorList>
    </citation>
    <scope>NUCLEOTIDE SEQUENCE [LARGE SCALE GENOMIC DNA]</scope>
    <source>
        <strain evidence="7">ATCC 43989 / DSM 5975 / JCM 20966 / LMG 6465 / NBRC 14845 / NCIMB 13405 / ORS 571</strain>
    </source>
</reference>
<dbReference type="InterPro" id="IPR050707">
    <property type="entry name" value="HTH_MetabolicPath_Reg"/>
</dbReference>
<keyword evidence="2" id="KW-0238">DNA-binding</keyword>
<reference evidence="6 7" key="6">
    <citation type="journal article" date="2011" name="Appl. Environ. Microbiol.">
        <title>Involvement of the azorhizobial chromosome partition gene (parA) in the onset of bacteroid differentiation during Sesbania rostrata stem nodule development.</title>
        <authorList>
            <person name="Liu CT."/>
            <person name="Lee KB."/>
            <person name="Wang YS."/>
            <person name="Peng MH."/>
            <person name="Lee KT."/>
            <person name="Suzuki S."/>
            <person name="Suzuki T."/>
            <person name="Oyaizu H."/>
        </authorList>
    </citation>
    <scope>NUCLEOTIDE SEQUENCE [LARGE SCALE GENOMIC DNA]</scope>
    <source>
        <strain evidence="7">ATCC 43989 / DSM 5975 / JCM 20966 / LMG 6465 / NBRC 14845 / NCIMB 13405 / ORS 571</strain>
    </source>
</reference>
<dbReference type="InterPro" id="IPR014757">
    <property type="entry name" value="Tscrpt_reg_IclR_C"/>
</dbReference>
<dbReference type="Pfam" id="PF01614">
    <property type="entry name" value="IclR_C"/>
    <property type="match status" value="1"/>
</dbReference>
<reference evidence="6 7" key="1">
    <citation type="journal article" date="2007" name="Appl. Environ. Microbiol.">
        <title>Rhizobial factors required for stem nodule maturation and maintenance in Sesbania rostrata-Azorhizobium caulinodans ORS571 symbiosis.</title>
        <authorList>
            <person name="Suzuki S."/>
            <person name="Aono T."/>
            <person name="Lee KB."/>
            <person name="Suzuki T."/>
            <person name="Liu CT."/>
            <person name="Miwa H."/>
            <person name="Wakao S."/>
            <person name="Iki T."/>
            <person name="Oyaizu H."/>
        </authorList>
    </citation>
    <scope>NUCLEOTIDE SEQUENCE [LARGE SCALE GENOMIC DNA]</scope>
    <source>
        <strain evidence="7">ATCC 43989 / DSM 5975 / JCM 20966 / LMG 6465 / NBRC 14845 / NCIMB 13405 / ORS 571</strain>
    </source>
</reference>
<dbReference type="Proteomes" id="UP000000270">
    <property type="component" value="Chromosome"/>
</dbReference>
<dbReference type="SUPFAM" id="SSF55781">
    <property type="entry name" value="GAF domain-like"/>
    <property type="match status" value="1"/>
</dbReference>
<sequence length="264" mass="28062">MIMATDGLTSPTDSVPALRRAVRILDHVGSANAPLTAAEITRALALPKSSAHGLISALLDLGLLDRASEGTYRLGPHIMRWASGFLGQSDLVGEFRRVFADVPALENYTITLTRLEGPDVVYLACRNSAAPLGFTFRIGMRLPAPFTATGKAMLSTFSPEKVRALLAGPWPERLTSNSTPSLPALLEEMEATRARGYSIDDGQIREGMVCIGIPVRDYTGGTVAGIAISLLEAEASRERMDELGAGLQRIASALSTRLGADRGA</sequence>
<reference evidence="6 7" key="4">
    <citation type="journal article" date="2009" name="Appl. Environ. Microbiol.">
        <title>Comparative genome-wide transcriptional profiling of Azorhizobium caulinodans ORS571 grown under free-living and symbiotic conditions.</title>
        <authorList>
            <person name="Tsukada S."/>
            <person name="Aono T."/>
            <person name="Akiba N."/>
            <person name="Lee KB."/>
            <person name="Liu CT."/>
            <person name="Toyazaki H."/>
            <person name="Oyaizu H."/>
        </authorList>
    </citation>
    <scope>NUCLEOTIDE SEQUENCE [LARGE SCALE GENOMIC DNA]</scope>
    <source>
        <strain evidence="7">ATCC 43989 / DSM 5975 / JCM 20966 / LMG 6465 / NBRC 14845 / NCIMB 13405 / ORS 571</strain>
    </source>
</reference>
<dbReference type="InterPro" id="IPR036388">
    <property type="entry name" value="WH-like_DNA-bd_sf"/>
</dbReference>
<dbReference type="SMART" id="SM00346">
    <property type="entry name" value="HTH_ICLR"/>
    <property type="match status" value="1"/>
</dbReference>
<organism evidence="6 7">
    <name type="scientific">Azorhizobium caulinodans (strain ATCC 43989 / DSM 5975 / JCM 20966 / LMG 6465 / NBRC 14845 / NCIMB 13405 / ORS 571)</name>
    <dbReference type="NCBI Taxonomy" id="438753"/>
    <lineage>
        <taxon>Bacteria</taxon>
        <taxon>Pseudomonadati</taxon>
        <taxon>Pseudomonadota</taxon>
        <taxon>Alphaproteobacteria</taxon>
        <taxon>Hyphomicrobiales</taxon>
        <taxon>Xanthobacteraceae</taxon>
        <taxon>Azorhizobium</taxon>
    </lineage>
</organism>
<dbReference type="SUPFAM" id="SSF46785">
    <property type="entry name" value="Winged helix' DNA-binding domain"/>
    <property type="match status" value="1"/>
</dbReference>
<gene>
    <name evidence="6" type="primary">iclR</name>
    <name evidence="6" type="ordered locus">AZC_0764</name>
</gene>
<evidence type="ECO:0000313" key="7">
    <source>
        <dbReference type="Proteomes" id="UP000000270"/>
    </source>
</evidence>
<dbReference type="GO" id="GO:0003700">
    <property type="term" value="F:DNA-binding transcription factor activity"/>
    <property type="evidence" value="ECO:0007669"/>
    <property type="project" value="TreeGrafter"/>
</dbReference>
<feature type="domain" description="HTH iclR-type" evidence="4">
    <location>
        <begin position="15"/>
        <end position="76"/>
    </location>
</feature>
<dbReference type="InterPro" id="IPR029016">
    <property type="entry name" value="GAF-like_dom_sf"/>
</dbReference>
<proteinExistence type="predicted"/>
<evidence type="ECO:0000256" key="3">
    <source>
        <dbReference type="ARBA" id="ARBA00023163"/>
    </source>
</evidence>
<reference evidence="6 7" key="5">
    <citation type="journal article" date="2010" name="Appl. Environ. Microbiol.">
        <title>phrR-like gene praR of Azorhizobium caulinodans ORS571 is essential for symbiosis with Sesbania rostrata and is involved in expression of reb genes.</title>
        <authorList>
            <person name="Akiba N."/>
            <person name="Aono T."/>
            <person name="Toyazaki H."/>
            <person name="Sato S."/>
            <person name="Oyaizu H."/>
        </authorList>
    </citation>
    <scope>NUCLEOTIDE SEQUENCE [LARGE SCALE GENOMIC DNA]</scope>
    <source>
        <strain evidence="7">ATCC 43989 / DSM 5975 / JCM 20966 / LMG 6465 / NBRC 14845 / NCIMB 13405 / ORS 571</strain>
    </source>
</reference>
<dbReference type="GO" id="GO:0003677">
    <property type="term" value="F:DNA binding"/>
    <property type="evidence" value="ECO:0007669"/>
    <property type="project" value="UniProtKB-KW"/>
</dbReference>
<keyword evidence="3" id="KW-0804">Transcription</keyword>
<evidence type="ECO:0000256" key="2">
    <source>
        <dbReference type="ARBA" id="ARBA00023125"/>
    </source>
</evidence>
<dbReference type="PROSITE" id="PS51077">
    <property type="entry name" value="HTH_ICLR"/>
    <property type="match status" value="1"/>
</dbReference>
<evidence type="ECO:0000259" key="5">
    <source>
        <dbReference type="PROSITE" id="PS51078"/>
    </source>
</evidence>
<feature type="domain" description="IclR-ED" evidence="5">
    <location>
        <begin position="77"/>
        <end position="260"/>
    </location>
</feature>
<dbReference type="PANTHER" id="PTHR30136">
    <property type="entry name" value="HELIX-TURN-HELIX TRANSCRIPTIONAL REGULATOR, ICLR FAMILY"/>
    <property type="match status" value="1"/>
</dbReference>
<accession>A8IQB6</accession>